<gene>
    <name evidence="2" type="ORF">POM88_020872</name>
</gene>
<reference evidence="2" key="2">
    <citation type="submission" date="2023-05" db="EMBL/GenBank/DDBJ databases">
        <authorList>
            <person name="Schelkunov M.I."/>
        </authorList>
    </citation>
    <scope>NUCLEOTIDE SEQUENCE</scope>
    <source>
        <strain evidence="2">Hsosn_3</strain>
        <tissue evidence="2">Leaf</tissue>
    </source>
</reference>
<name>A0AAD8IC71_9APIA</name>
<dbReference type="Pfam" id="PF10551">
    <property type="entry name" value="MULE"/>
    <property type="match status" value="1"/>
</dbReference>
<dbReference type="Proteomes" id="UP001237642">
    <property type="component" value="Unassembled WGS sequence"/>
</dbReference>
<dbReference type="AlphaFoldDB" id="A0AAD8IC71"/>
<accession>A0AAD8IC71</accession>
<dbReference type="PANTHER" id="PTHR47718">
    <property type="entry name" value="OS01G0519700 PROTEIN"/>
    <property type="match status" value="1"/>
</dbReference>
<keyword evidence="3" id="KW-1185">Reference proteome</keyword>
<dbReference type="EMBL" id="JAUIZM010000005">
    <property type="protein sequence ID" value="KAK1383137.1"/>
    <property type="molecule type" value="Genomic_DNA"/>
</dbReference>
<evidence type="ECO:0000259" key="1">
    <source>
        <dbReference type="Pfam" id="PF10551"/>
    </source>
</evidence>
<comment type="caution">
    <text evidence="2">The sequence shown here is derived from an EMBL/GenBank/DDBJ whole genome shotgun (WGS) entry which is preliminary data.</text>
</comment>
<dbReference type="InterPro" id="IPR018289">
    <property type="entry name" value="MULE_transposase_dom"/>
</dbReference>
<dbReference type="PANTHER" id="PTHR47718:SF18">
    <property type="entry name" value="PROTEIN FAR1-RELATED SEQUENCE 5-LIKE"/>
    <property type="match status" value="1"/>
</dbReference>
<reference evidence="2" key="1">
    <citation type="submission" date="2023-02" db="EMBL/GenBank/DDBJ databases">
        <title>Genome of toxic invasive species Heracleum sosnowskyi carries increased number of genes despite the absence of recent whole-genome duplications.</title>
        <authorList>
            <person name="Schelkunov M."/>
            <person name="Shtratnikova V."/>
            <person name="Makarenko M."/>
            <person name="Klepikova A."/>
            <person name="Omelchenko D."/>
            <person name="Novikova G."/>
            <person name="Obukhova E."/>
            <person name="Bogdanov V."/>
            <person name="Penin A."/>
            <person name="Logacheva M."/>
        </authorList>
    </citation>
    <scope>NUCLEOTIDE SEQUENCE</scope>
    <source>
        <strain evidence="2">Hsosn_3</strain>
        <tissue evidence="2">Leaf</tissue>
    </source>
</reference>
<evidence type="ECO:0000313" key="2">
    <source>
        <dbReference type="EMBL" id="KAK1383137.1"/>
    </source>
</evidence>
<evidence type="ECO:0000313" key="3">
    <source>
        <dbReference type="Proteomes" id="UP001237642"/>
    </source>
</evidence>
<protein>
    <recommendedName>
        <fullName evidence="1">MULE transposase domain-containing protein</fullName>
    </recommendedName>
</protein>
<proteinExistence type="predicted"/>
<sequence>MVFVPFTGVDSHWKNVTFAAGLLAKENYKKFKWLINSFKKTMGCAPFCVITDHCPATKKALNKWWKQTKHRLCMWHIMNKLPSKVGPSLAANKKFVKKLKSAAYSDHLTPGEFEERWNAVTTKFKLESNRWLTEIQHTRSMDSFLFF</sequence>
<feature type="domain" description="MULE transposase" evidence="1">
    <location>
        <begin position="1"/>
        <end position="80"/>
    </location>
</feature>
<organism evidence="2 3">
    <name type="scientific">Heracleum sosnowskyi</name>
    <dbReference type="NCBI Taxonomy" id="360622"/>
    <lineage>
        <taxon>Eukaryota</taxon>
        <taxon>Viridiplantae</taxon>
        <taxon>Streptophyta</taxon>
        <taxon>Embryophyta</taxon>
        <taxon>Tracheophyta</taxon>
        <taxon>Spermatophyta</taxon>
        <taxon>Magnoliopsida</taxon>
        <taxon>eudicotyledons</taxon>
        <taxon>Gunneridae</taxon>
        <taxon>Pentapetalae</taxon>
        <taxon>asterids</taxon>
        <taxon>campanulids</taxon>
        <taxon>Apiales</taxon>
        <taxon>Apiaceae</taxon>
        <taxon>Apioideae</taxon>
        <taxon>apioid superclade</taxon>
        <taxon>Tordylieae</taxon>
        <taxon>Tordyliinae</taxon>
        <taxon>Heracleum</taxon>
    </lineage>
</organism>